<dbReference type="InterPro" id="IPR013633">
    <property type="entry name" value="NRDE-2"/>
</dbReference>
<dbReference type="PANTHER" id="PTHR13471">
    <property type="entry name" value="TETRATRICOPEPTIDE-LIKE HELICAL"/>
    <property type="match status" value="1"/>
</dbReference>
<proteinExistence type="inferred from homology"/>
<gene>
    <name evidence="4" type="ORF">DUNSADRAFT_15875</name>
</gene>
<keyword evidence="3" id="KW-0539">Nucleus</keyword>
<dbReference type="PANTHER" id="PTHR13471:SF0">
    <property type="entry name" value="NUCLEAR EXOSOME REGULATOR NRDE2"/>
    <property type="match status" value="1"/>
</dbReference>
<dbReference type="Pfam" id="PF13428">
    <property type="entry name" value="TPR_14"/>
    <property type="match status" value="1"/>
</dbReference>
<comment type="similarity">
    <text evidence="2">Belongs to the NRDE2 family.</text>
</comment>
<evidence type="ECO:0000256" key="3">
    <source>
        <dbReference type="ARBA" id="ARBA00023242"/>
    </source>
</evidence>
<dbReference type="InterPro" id="IPR011990">
    <property type="entry name" value="TPR-like_helical_dom_sf"/>
</dbReference>
<evidence type="ECO:0000256" key="2">
    <source>
        <dbReference type="ARBA" id="ARBA00009265"/>
    </source>
</evidence>
<keyword evidence="5" id="KW-1185">Reference proteome</keyword>
<dbReference type="Proteomes" id="UP000815325">
    <property type="component" value="Unassembled WGS sequence"/>
</dbReference>
<accession>A0ABQ7G4P1</accession>
<reference evidence="4" key="1">
    <citation type="submission" date="2017-08" db="EMBL/GenBank/DDBJ databases">
        <authorList>
            <person name="Polle J.E."/>
            <person name="Barry K."/>
            <person name="Cushman J."/>
            <person name="Schmutz J."/>
            <person name="Tran D."/>
            <person name="Hathwaick L.T."/>
            <person name="Yim W.C."/>
            <person name="Jenkins J."/>
            <person name="Mckie-Krisberg Z.M."/>
            <person name="Prochnik S."/>
            <person name="Lindquist E."/>
            <person name="Dockter R.B."/>
            <person name="Adam C."/>
            <person name="Molina H."/>
            <person name="Bunkerborg J."/>
            <person name="Jin E."/>
            <person name="Buchheim M."/>
            <person name="Magnuson J."/>
        </authorList>
    </citation>
    <scope>NUCLEOTIDE SEQUENCE</scope>
    <source>
        <strain evidence="4">CCAP 19/18</strain>
    </source>
</reference>
<evidence type="ECO:0000313" key="5">
    <source>
        <dbReference type="Proteomes" id="UP000815325"/>
    </source>
</evidence>
<comment type="caution">
    <text evidence="4">The sequence shown here is derived from an EMBL/GenBank/DDBJ whole genome shotgun (WGS) entry which is preliminary data.</text>
</comment>
<name>A0ABQ7G4P1_DUNSA</name>
<dbReference type="Gene3D" id="1.25.40.10">
    <property type="entry name" value="Tetratricopeptide repeat domain"/>
    <property type="match status" value="1"/>
</dbReference>
<sequence length="477" mass="50773">MLSTTAKPLFVNLPCRIRRRDHPLQATPSSLYSPCNLNVIHNSTAFLCCQTAMQDQAQGPPLTSHSQQPLRPLKPQRYPQQHGISLLSNCHAGSGAGTTLYKPLPAASAASITSKSSTSAKYFLLMRHVGLGAGSGTGITSYKPLPAASAASATPGGLQEQLAVAHRGLALVLPHVAAASVQAQFSRADASVVLAAALLEVSAAHVLPHSGCNLHSALAVFKNTAVAGTEPAARKACRNHEWLQAKLCHLVVKETASPEPAMTPAQVREFVLQALSMYPRNLSLLQLLEVLESRAHAYVRLQQFMRTAVDAHPSTHLLAHALTSEVQRQRCSSIVSLGGGESVWLGGRPPAVRLRPLLERAAATQQLATSPQLWLMYLRYEVQQGQPDAVRRVFLRGVRQCPGCKALWLEGLLYAAATPSPALSAGGTAAGAPSTAGLLPPRQAAELLEVMGDKGVRVRTDVMEAVMQALDEQPLLL</sequence>
<organism evidence="4 5">
    <name type="scientific">Dunaliella salina</name>
    <name type="common">Green alga</name>
    <name type="synonym">Protococcus salinus</name>
    <dbReference type="NCBI Taxonomy" id="3046"/>
    <lineage>
        <taxon>Eukaryota</taxon>
        <taxon>Viridiplantae</taxon>
        <taxon>Chlorophyta</taxon>
        <taxon>core chlorophytes</taxon>
        <taxon>Chlorophyceae</taxon>
        <taxon>CS clade</taxon>
        <taxon>Chlamydomonadales</taxon>
        <taxon>Dunaliellaceae</taxon>
        <taxon>Dunaliella</taxon>
    </lineage>
</organism>
<evidence type="ECO:0000256" key="1">
    <source>
        <dbReference type="ARBA" id="ARBA00004123"/>
    </source>
</evidence>
<protein>
    <submittedName>
        <fullName evidence="4">Uncharacterized protein</fullName>
    </submittedName>
</protein>
<dbReference type="EMBL" id="MU070141">
    <property type="protein sequence ID" value="KAF5829576.1"/>
    <property type="molecule type" value="Genomic_DNA"/>
</dbReference>
<evidence type="ECO:0000313" key="4">
    <source>
        <dbReference type="EMBL" id="KAF5829576.1"/>
    </source>
</evidence>
<comment type="subcellular location">
    <subcellularLocation>
        <location evidence="1">Nucleus</location>
    </subcellularLocation>
</comment>